<keyword evidence="5" id="KW-0811">Translocation</keyword>
<dbReference type="InterPro" id="IPR048883">
    <property type="entry name" value="Nup188_N-subdom_III"/>
</dbReference>
<evidence type="ECO:0000313" key="14">
    <source>
        <dbReference type="EMBL" id="ROT42839.1"/>
    </source>
</evidence>
<comment type="similarity">
    <text evidence="8">Belongs to the Nup188 family.</text>
</comment>
<sequence length="1825" mass="200078">MAPVSDRLYFPPVEECLKGDTVILSWKLVAAALTDSSGALRHTETLAQFLADDHVRSLLQDPSLAFAAPSDTTKSDFETRTAAIHVTPTKNEHYDTNVIKADATWLSKAANINLVSALRVVIVECQSRPASQLTGPLSIQDAINLQEAVGVSNAQSSSLVPIPGATRDADAIWADFGTEEARRLRIFQTYLSERRYLVMTADLIHGETLCSEAKQITSGRNSSEPSYPSLGDPSSSDETLIANNMKALTRIIDSLANGFEKEINDNSLQAEDTDLNWQRTLLTELVHTLSVIFQALDRTSDSFAAPETVMEWFSLMEAYVFLNGITLVHESINSLVLPIQILICAICLRLLNPTRSMAFLAQEVDLHPEENNPYLSSPEVLGKIHDAILTAAGAGCESQSPVIFAWAVISHRMVVSHSERSEKRDTLQNQKSQETFESGALLRPSSGRRLSAGSIVSLDGLPFDGFLVASGLKDDTHVIESLAQAVTSQGGLYDVLSQMTVAACDPNQGSFSSSVASRIRLTFIDFLKATYPPVGYQSDPVTALLSILSVGQGYWDLDLSPSSSRPSPDVAYNVLQDTTALECYLYPAFSRYPFEFLPFLNFSRALASPSATDESADVVVNILRKTPSLTFVLPDDFQDFELAQEEENTNTFRLLADIPLVASISSRGRIAREEDALRIPAGTYGRFVTDTGRVALLEYEHSALAFLGKRLEVYLSPENYQSELENMSPEDAAEAISLLATLLQAETLKSRKRGLRGEAVPKPGLELLEDVSKYTSGSKDIISVVCNIMDIHMQDDQATADGPGILVLHACVQFLDSVLPLCPTRVWAYMARCELLNSESRAGKLARLVGNLDLSPDRFEFLLSTVRLFSSLVGSVMKSAAQRKSGDKLVGRQKVSNNVWVGVADKILATVTLAIAQAAVDIFESSATWRFPSEVHQTLLMKTLVPLMDRLMIDAYAMGGHHDPQSLTTCLQPAADYVVESFLAASSGSLRFQALLGTWISGLQIPDSTLYAGKLHAIRGQVISTMNLATSLLRVAALLERSSAAFETYLFKATPLFARLIAADEEFKRPAMSLLGALVLNAATVSGDPRSLFGYLGPLLSRAFLQLLSRLGKPFLLPSEVQDTWRFFSIIVQNRQQWMSNCLLTGRTPRDAQNGDNGSSAAVSKSVFQTALAKLESINELDRSEALRVLDFVASAQNNWPWTIFSMRKESSYFASLRRFIKDLKTASVVAKSDTTRAALEAKMAAYVADIFAMQLYHQRQMGHSKELANSLISDLDYYLRDGVEVASYNNSLHNNFARNFSSKYPCVSLDSLKRTLLEPRELGKEYFYALDRANEMLDFDPGWHGRRDDGFRNEMAIANANLSLVDAQISLFHAWEFLLLELNSCLPDNETVHKQMLQVALQCLDANQSVQGPENIFLRIVEDRANLALMLLKRLVGSPITPQDVYKLLGSLFGVLGAIQDPFGADSIEYYRTILKTVYIVLRLRLADRKDGPEAPSLGANGSSPALTQTILNLLANVVAKGFRTLVTLVHESEAAVAPQDLALLTAILQASLRMPGLDQCQTQILNIMASYDVMHAATALFSWSDKLTVDGDPIYGELSLLFLLELSTLPMVAEQLAADGLLSHLTSANITNLMRKGIVSPFSEVVGAQRCYSIWAKGVLPLLLNLLTVLGGTVAPEVAYVLNQFPHLLKTSVERFEAPGASRTASREGPHYVTLLAVSEIHSLALLTKVIAALRVNNSRDIPGVQWDAASMLENVDFWLASRKLLKERLLPLGQREVEWRGMTTGNGNGGATADEGGPSNLLEARVISQLETARDVLSEDLE</sequence>
<dbReference type="EMBL" id="ML119051">
    <property type="protein sequence ID" value="ROT42839.1"/>
    <property type="molecule type" value="Genomic_DNA"/>
</dbReference>
<reference evidence="14 15" key="1">
    <citation type="journal article" date="2018" name="Mol. Ecol.">
        <title>The obligate alkalophilic soda-lake fungus Sodiomyces alkalinus has shifted to a protein diet.</title>
        <authorList>
            <person name="Grum-Grzhimaylo A.A."/>
            <person name="Falkoski D.L."/>
            <person name="van den Heuvel J."/>
            <person name="Valero-Jimenez C.A."/>
            <person name="Min B."/>
            <person name="Choi I.G."/>
            <person name="Lipzen A."/>
            <person name="Daum C.G."/>
            <person name="Aanen D.K."/>
            <person name="Tsang A."/>
            <person name="Henrissat B."/>
            <person name="Bilanenko E.N."/>
            <person name="de Vries R.P."/>
            <person name="van Kan J.A.L."/>
            <person name="Grigoriev I.V."/>
            <person name="Debets A.J.M."/>
        </authorList>
    </citation>
    <scope>NUCLEOTIDE SEQUENCE [LARGE SCALE GENOMIC DNA]</scope>
    <source>
        <strain evidence="14 15">F11</strain>
    </source>
</reference>
<name>A0A3N2Q7T4_SODAK</name>
<keyword evidence="4" id="KW-0653">Protein transport</keyword>
<dbReference type="Pfam" id="PF10487">
    <property type="entry name" value="Nup188_N"/>
    <property type="match status" value="1"/>
</dbReference>
<evidence type="ECO:0000313" key="15">
    <source>
        <dbReference type="Proteomes" id="UP000272025"/>
    </source>
</evidence>
<dbReference type="GO" id="GO:0017056">
    <property type="term" value="F:structural constituent of nuclear pore"/>
    <property type="evidence" value="ECO:0007669"/>
    <property type="project" value="InterPro"/>
</dbReference>
<accession>A0A3N2Q7T4</accession>
<dbReference type="Pfam" id="PF21093">
    <property type="entry name" value="Nup188_N-subdom_III"/>
    <property type="match status" value="1"/>
</dbReference>
<evidence type="ECO:0000259" key="12">
    <source>
        <dbReference type="Pfam" id="PF18378"/>
    </source>
</evidence>
<dbReference type="GO" id="GO:0044611">
    <property type="term" value="C:nuclear pore inner ring"/>
    <property type="evidence" value="ECO:0007669"/>
    <property type="project" value="TreeGrafter"/>
</dbReference>
<feature type="domain" description="Nuclear pore protein Nup188 C-terminal" evidence="12">
    <location>
        <begin position="1450"/>
        <end position="1820"/>
    </location>
</feature>
<dbReference type="PANTHER" id="PTHR31431:SF1">
    <property type="entry name" value="NUCLEOPORIN NUP188"/>
    <property type="match status" value="1"/>
</dbReference>
<feature type="region of interest" description="Disordered" evidence="10">
    <location>
        <begin position="215"/>
        <end position="235"/>
    </location>
</feature>
<evidence type="ECO:0000256" key="3">
    <source>
        <dbReference type="ARBA" id="ARBA00022816"/>
    </source>
</evidence>
<dbReference type="STRING" id="1314773.A0A3N2Q7T4"/>
<dbReference type="InterPro" id="IPR018864">
    <property type="entry name" value="Nucleoporin_Nup188_N"/>
</dbReference>
<proteinExistence type="inferred from homology"/>
<keyword evidence="3" id="KW-0509">mRNA transport</keyword>
<dbReference type="Proteomes" id="UP000272025">
    <property type="component" value="Unassembled WGS sequence"/>
</dbReference>
<dbReference type="InterPro" id="IPR044840">
    <property type="entry name" value="Nup188"/>
</dbReference>
<protein>
    <recommendedName>
        <fullName evidence="9">Nucleoporin NUP188</fullName>
    </recommendedName>
</protein>
<evidence type="ECO:0000259" key="11">
    <source>
        <dbReference type="Pfam" id="PF10487"/>
    </source>
</evidence>
<dbReference type="GO" id="GO:0006405">
    <property type="term" value="P:RNA export from nucleus"/>
    <property type="evidence" value="ECO:0007669"/>
    <property type="project" value="TreeGrafter"/>
</dbReference>
<organism evidence="14 15">
    <name type="scientific">Sodiomyces alkalinus (strain CBS 110278 / VKM F-3762 / F11)</name>
    <name type="common">Alkaliphilic filamentous fungus</name>
    <dbReference type="NCBI Taxonomy" id="1314773"/>
    <lineage>
        <taxon>Eukaryota</taxon>
        <taxon>Fungi</taxon>
        <taxon>Dikarya</taxon>
        <taxon>Ascomycota</taxon>
        <taxon>Pezizomycotina</taxon>
        <taxon>Sordariomycetes</taxon>
        <taxon>Hypocreomycetidae</taxon>
        <taxon>Glomerellales</taxon>
        <taxon>Plectosphaerellaceae</taxon>
        <taxon>Sodiomyces</taxon>
    </lineage>
</organism>
<feature type="domain" description="Nucleoporin Nup188 N-terminal subdomain III" evidence="13">
    <location>
        <begin position="765"/>
        <end position="1147"/>
    </location>
</feature>
<dbReference type="GO" id="GO:0051028">
    <property type="term" value="P:mRNA transport"/>
    <property type="evidence" value="ECO:0007669"/>
    <property type="project" value="UniProtKB-KW"/>
</dbReference>
<dbReference type="GO" id="GO:0006606">
    <property type="term" value="P:protein import into nucleus"/>
    <property type="evidence" value="ECO:0007669"/>
    <property type="project" value="TreeGrafter"/>
</dbReference>
<dbReference type="InterPro" id="IPR041634">
    <property type="entry name" value="Nup188_C"/>
</dbReference>
<feature type="domain" description="Nucleoporin Nup188 N-terminal" evidence="11">
    <location>
        <begin position="54"/>
        <end position="431"/>
    </location>
</feature>
<keyword evidence="7" id="KW-0539">Nucleus</keyword>
<keyword evidence="15" id="KW-1185">Reference proteome</keyword>
<evidence type="ECO:0000256" key="6">
    <source>
        <dbReference type="ARBA" id="ARBA00023132"/>
    </source>
</evidence>
<dbReference type="OrthoDB" id="102511at2759"/>
<evidence type="ECO:0000256" key="8">
    <source>
        <dbReference type="ARBA" id="ARBA00038387"/>
    </source>
</evidence>
<dbReference type="Pfam" id="PF21094">
    <property type="entry name" value="Nup188_SH3-like"/>
    <property type="match status" value="1"/>
</dbReference>
<evidence type="ECO:0000256" key="9">
    <source>
        <dbReference type="ARBA" id="ARBA00040174"/>
    </source>
</evidence>
<gene>
    <name evidence="14" type="ORF">SODALDRAFT_288420</name>
</gene>
<evidence type="ECO:0000256" key="5">
    <source>
        <dbReference type="ARBA" id="ARBA00023010"/>
    </source>
</evidence>
<evidence type="ECO:0000259" key="13">
    <source>
        <dbReference type="Pfam" id="PF21093"/>
    </source>
</evidence>
<evidence type="ECO:0000256" key="10">
    <source>
        <dbReference type="SAM" id="MobiDB-lite"/>
    </source>
</evidence>
<comment type="subcellular location">
    <subcellularLocation>
        <location evidence="1">Nucleus</location>
        <location evidence="1">Nuclear pore complex</location>
    </subcellularLocation>
</comment>
<dbReference type="Gene3D" id="1.25.10.70">
    <property type="match status" value="1"/>
</dbReference>
<evidence type="ECO:0000256" key="1">
    <source>
        <dbReference type="ARBA" id="ARBA00004567"/>
    </source>
</evidence>
<evidence type="ECO:0000256" key="2">
    <source>
        <dbReference type="ARBA" id="ARBA00022448"/>
    </source>
</evidence>
<keyword evidence="6" id="KW-0906">Nuclear pore complex</keyword>
<evidence type="ECO:0000256" key="7">
    <source>
        <dbReference type="ARBA" id="ARBA00023242"/>
    </source>
</evidence>
<dbReference type="Pfam" id="PF18378">
    <property type="entry name" value="Nup188_C"/>
    <property type="match status" value="1"/>
</dbReference>
<dbReference type="RefSeq" id="XP_028470645.1">
    <property type="nucleotide sequence ID" value="XM_028608600.1"/>
</dbReference>
<dbReference type="PANTHER" id="PTHR31431">
    <property type="entry name" value="NUCLEOPORIN NUP188 HOMOLOG"/>
    <property type="match status" value="1"/>
</dbReference>
<dbReference type="GeneID" id="39577078"/>
<evidence type="ECO:0000256" key="4">
    <source>
        <dbReference type="ARBA" id="ARBA00022927"/>
    </source>
</evidence>
<keyword evidence="2" id="KW-0813">Transport</keyword>